<reference evidence="2 3" key="2">
    <citation type="journal article" date="2022" name="Mar. Drugs">
        <title>Bioassay-Guided Fractionation Leads to the Detection of Cholic Acid Generated by the Rare Thalassomonas sp.</title>
        <authorList>
            <person name="Pheiffer F."/>
            <person name="Schneider Y.K."/>
            <person name="Hansen E.H."/>
            <person name="Andersen J.H."/>
            <person name="Isaksson J."/>
            <person name="Busche T."/>
            <person name="R C."/>
            <person name="Kalinowski J."/>
            <person name="Zyl L.V."/>
            <person name="Trindade M."/>
        </authorList>
    </citation>
    <scope>NUCLEOTIDE SEQUENCE [LARGE SCALE GENOMIC DNA]</scope>
    <source>
        <strain evidence="2 3">XOM25</strain>
    </source>
</reference>
<dbReference type="RefSeq" id="WP_044842621.1">
    <property type="nucleotide sequence ID" value="NZ_CP059733.1"/>
</dbReference>
<dbReference type="KEGG" id="tvd:SG34_000410"/>
<keyword evidence="1" id="KW-0732">Signal</keyword>
<dbReference type="PROSITE" id="PS51257">
    <property type="entry name" value="PROKAR_LIPOPROTEIN"/>
    <property type="match status" value="1"/>
</dbReference>
<proteinExistence type="predicted"/>
<evidence type="ECO:0000313" key="2">
    <source>
        <dbReference type="EMBL" id="WDE05448.1"/>
    </source>
</evidence>
<gene>
    <name evidence="2" type="ORF">SG34_000410</name>
</gene>
<dbReference type="Proteomes" id="UP000032352">
    <property type="component" value="Chromosome"/>
</dbReference>
<organism evidence="2 3">
    <name type="scientific">Thalassomonas viridans</name>
    <dbReference type="NCBI Taxonomy" id="137584"/>
    <lineage>
        <taxon>Bacteria</taxon>
        <taxon>Pseudomonadati</taxon>
        <taxon>Pseudomonadota</taxon>
        <taxon>Gammaproteobacteria</taxon>
        <taxon>Alteromonadales</taxon>
        <taxon>Colwelliaceae</taxon>
        <taxon>Thalassomonas</taxon>
    </lineage>
</organism>
<feature type="chain" id="PRO_5041948153" description="Lipoprotein" evidence="1">
    <location>
        <begin position="19"/>
        <end position="142"/>
    </location>
</feature>
<feature type="signal peptide" evidence="1">
    <location>
        <begin position="1"/>
        <end position="18"/>
    </location>
</feature>
<protein>
    <recommendedName>
        <fullName evidence="4">Lipoprotein</fullName>
    </recommendedName>
</protein>
<name>A0AAE9Z2N2_9GAMM</name>
<dbReference type="EMBL" id="CP059733">
    <property type="protein sequence ID" value="WDE05448.1"/>
    <property type="molecule type" value="Genomic_DNA"/>
</dbReference>
<keyword evidence="3" id="KW-1185">Reference proteome</keyword>
<sequence>MKKFITALILTALVSACSSTETMTRQEKNLAYQDYITKQQLPSLDKVRTFKMRGWQALSDEFLIVSAAHKKQYLLELEGFCPDFDFSQGIVIKQSNHSSLTTKFDSVAALNAPGVKCFIKAIHPVTREQVQELTAIGKPEAA</sequence>
<reference evidence="2 3" key="1">
    <citation type="journal article" date="2015" name="Genome Announc.">
        <title>Draft Genome Sequences of Marine Isolates of Thalassomonas viridans and Thalassomonas actiniarum.</title>
        <authorList>
            <person name="Olonade I."/>
            <person name="van Zyl L.J."/>
            <person name="Trindade M."/>
        </authorList>
    </citation>
    <scope>NUCLEOTIDE SEQUENCE [LARGE SCALE GENOMIC DNA]</scope>
    <source>
        <strain evidence="2 3">XOM25</strain>
    </source>
</reference>
<dbReference type="InterPro" id="IPR045500">
    <property type="entry name" value="DUF6491"/>
</dbReference>
<evidence type="ECO:0000256" key="1">
    <source>
        <dbReference type="SAM" id="SignalP"/>
    </source>
</evidence>
<evidence type="ECO:0008006" key="4">
    <source>
        <dbReference type="Google" id="ProtNLM"/>
    </source>
</evidence>
<evidence type="ECO:0000313" key="3">
    <source>
        <dbReference type="Proteomes" id="UP000032352"/>
    </source>
</evidence>
<dbReference type="AlphaFoldDB" id="A0AAE9Z2N2"/>
<dbReference type="Pfam" id="PF20101">
    <property type="entry name" value="DUF6491"/>
    <property type="match status" value="1"/>
</dbReference>
<accession>A0AAE9Z2N2</accession>